<comment type="caution">
    <text evidence="2">The sequence shown here is derived from an EMBL/GenBank/DDBJ whole genome shotgun (WGS) entry which is preliminary data.</text>
</comment>
<keyword evidence="1" id="KW-0472">Membrane</keyword>
<keyword evidence="1" id="KW-0812">Transmembrane</keyword>
<dbReference type="Proteomes" id="UP000294684">
    <property type="component" value="Unassembled WGS sequence"/>
</dbReference>
<organism evidence="2 3">
    <name type="scientific">Leptospira meyeri</name>
    <dbReference type="NCBI Taxonomy" id="29508"/>
    <lineage>
        <taxon>Bacteria</taxon>
        <taxon>Pseudomonadati</taxon>
        <taxon>Spirochaetota</taxon>
        <taxon>Spirochaetia</taxon>
        <taxon>Leptospirales</taxon>
        <taxon>Leptospiraceae</taxon>
        <taxon>Leptospira</taxon>
    </lineage>
</organism>
<dbReference type="RefSeq" id="WP_134151903.1">
    <property type="nucleotide sequence ID" value="NZ_SORO01000001.1"/>
</dbReference>
<name>A0A4R8MTL8_LEPME</name>
<dbReference type="EMBL" id="SORO01000001">
    <property type="protein sequence ID" value="TDY72839.1"/>
    <property type="molecule type" value="Genomic_DNA"/>
</dbReference>
<proteinExistence type="predicted"/>
<keyword evidence="3" id="KW-1185">Reference proteome</keyword>
<sequence length="137" mass="16309">MPKISRYFIKSGLLYLLFGVLVYALSEFPKYNWEIHLTPVYWHMITLGWVTQIIIGVSLWMYPKGKKQSPKNGSNLVWTAYFSLNLGLILRIVSEPWIYQQKEYFIFPFIISIVLQFTGILCYVLEIWPRLEPQRQK</sequence>
<feature type="transmembrane region" description="Helical" evidence="1">
    <location>
        <begin position="105"/>
        <end position="128"/>
    </location>
</feature>
<dbReference type="Gene3D" id="1.20.210.10">
    <property type="entry name" value="Cytochrome c oxidase-like, subunit I domain"/>
    <property type="match status" value="1"/>
</dbReference>
<accession>A0A4R8MTL8</accession>
<keyword evidence="1" id="KW-1133">Transmembrane helix</keyword>
<reference evidence="2 3" key="1">
    <citation type="submission" date="2019-03" db="EMBL/GenBank/DDBJ databases">
        <title>Genomic Encyclopedia of Archaeal and Bacterial Type Strains, Phase II (KMG-II): from individual species to whole genera.</title>
        <authorList>
            <person name="Goeker M."/>
        </authorList>
    </citation>
    <scope>NUCLEOTIDE SEQUENCE [LARGE SCALE GENOMIC DNA]</scope>
    <source>
        <strain evidence="2 3">DSM 21537</strain>
    </source>
</reference>
<gene>
    <name evidence="2" type="ORF">CLV96_1853</name>
</gene>
<dbReference type="AlphaFoldDB" id="A0A4R8MTL8"/>
<feature type="transmembrane region" description="Helical" evidence="1">
    <location>
        <begin position="7"/>
        <end position="25"/>
    </location>
</feature>
<dbReference type="OrthoDB" id="340241at2"/>
<evidence type="ECO:0000313" key="2">
    <source>
        <dbReference type="EMBL" id="TDY72839.1"/>
    </source>
</evidence>
<dbReference type="InterPro" id="IPR036927">
    <property type="entry name" value="Cyt_c_oxase-like_su1_sf"/>
</dbReference>
<evidence type="ECO:0000313" key="3">
    <source>
        <dbReference type="Proteomes" id="UP000294684"/>
    </source>
</evidence>
<feature type="transmembrane region" description="Helical" evidence="1">
    <location>
        <begin position="74"/>
        <end position="93"/>
    </location>
</feature>
<feature type="transmembrane region" description="Helical" evidence="1">
    <location>
        <begin position="40"/>
        <end position="62"/>
    </location>
</feature>
<evidence type="ECO:0000256" key="1">
    <source>
        <dbReference type="SAM" id="Phobius"/>
    </source>
</evidence>
<dbReference type="GeneID" id="79827158"/>
<protein>
    <submittedName>
        <fullName evidence="2">Uncharacterized protein</fullName>
    </submittedName>
</protein>